<proteinExistence type="predicted"/>
<dbReference type="InterPro" id="IPR011990">
    <property type="entry name" value="TPR-like_helical_dom_sf"/>
</dbReference>
<dbReference type="RefSeq" id="WP_184532472.1">
    <property type="nucleotide sequence ID" value="NZ_JACHJW010000001.1"/>
</dbReference>
<organism evidence="1 2">
    <name type="scientific">Micromonospora polyrhachis</name>
    <dbReference type="NCBI Taxonomy" id="1282883"/>
    <lineage>
        <taxon>Bacteria</taxon>
        <taxon>Bacillati</taxon>
        <taxon>Actinomycetota</taxon>
        <taxon>Actinomycetes</taxon>
        <taxon>Micromonosporales</taxon>
        <taxon>Micromonosporaceae</taxon>
        <taxon>Micromonospora</taxon>
    </lineage>
</organism>
<name>A0A7W7WMP6_9ACTN</name>
<keyword evidence="2" id="KW-1185">Reference proteome</keyword>
<reference evidence="1 2" key="1">
    <citation type="submission" date="2020-08" db="EMBL/GenBank/DDBJ databases">
        <title>Sequencing the genomes of 1000 actinobacteria strains.</title>
        <authorList>
            <person name="Klenk H.-P."/>
        </authorList>
    </citation>
    <scope>NUCLEOTIDE SEQUENCE [LARGE SCALE GENOMIC DNA]</scope>
    <source>
        <strain evidence="1 2">DSM 45886</strain>
    </source>
</reference>
<dbReference type="Proteomes" id="UP000578819">
    <property type="component" value="Unassembled WGS sequence"/>
</dbReference>
<sequence>MTDPTLAGNCSANGDSTVSLSGQAPDTLAQLELIRQALVDSISGGSASTTCLDYWEQLVLQHGEGTKQRAASEQLPELATDFDEIRRLLDRRMPSSSFRRLTRIAAQMAGLVFLTLIKMGEPGHARSWIRTARIAADETGDPTTRSWVRGQEAYVHYYSGDCAMAIAVASEAQTIARNIPCAGVPLAAALQARAEARLGHLREAQSALNRAENHLGRLSTDTGAIASAFGYDEAQLRFHESNTYTHLRFSTAARSAQDRALTLYPQTDFLDRTLVRFDQAICLATEGDADAATAIALGELCSLNKIQRSGLIFARAWDVYKSLPNGYLANSPSVELHDLLMLTISKERGW</sequence>
<evidence type="ECO:0000313" key="1">
    <source>
        <dbReference type="EMBL" id="MBB4956822.1"/>
    </source>
</evidence>
<dbReference type="SUPFAM" id="SSF48452">
    <property type="entry name" value="TPR-like"/>
    <property type="match status" value="1"/>
</dbReference>
<dbReference type="EMBL" id="JACHJW010000001">
    <property type="protein sequence ID" value="MBB4956822.1"/>
    <property type="molecule type" value="Genomic_DNA"/>
</dbReference>
<evidence type="ECO:0000313" key="2">
    <source>
        <dbReference type="Proteomes" id="UP000578819"/>
    </source>
</evidence>
<comment type="caution">
    <text evidence="1">The sequence shown here is derived from an EMBL/GenBank/DDBJ whole genome shotgun (WGS) entry which is preliminary data.</text>
</comment>
<accession>A0A7W7WMP6</accession>
<gene>
    <name evidence="1" type="ORF">FHR38_000555</name>
</gene>
<dbReference type="AlphaFoldDB" id="A0A7W7WMP6"/>
<protein>
    <submittedName>
        <fullName evidence="1">Uncharacterized protein</fullName>
    </submittedName>
</protein>